<dbReference type="InterPro" id="IPR016024">
    <property type="entry name" value="ARM-type_fold"/>
</dbReference>
<dbReference type="PROSITE" id="PS50896">
    <property type="entry name" value="LISH"/>
    <property type="match status" value="1"/>
</dbReference>
<feature type="coiled-coil region" evidence="1">
    <location>
        <begin position="332"/>
        <end position="366"/>
    </location>
</feature>
<dbReference type="FunFam" id="1.25.10.10:FF:000175">
    <property type="entry name" value="lisH domain and HEAT repeat-containing protein KIAA1468 homolog"/>
    <property type="match status" value="1"/>
</dbReference>
<dbReference type="SMART" id="SM00667">
    <property type="entry name" value="LisH"/>
    <property type="match status" value="1"/>
</dbReference>
<dbReference type="FunFam" id="1.25.10.10:FF:000080">
    <property type="entry name" value="lisH domain and HEAT repeat-containing protein KIAA1468 homolog"/>
    <property type="match status" value="1"/>
</dbReference>
<reference evidence="3" key="1">
    <citation type="submission" date="2025-08" db="UniProtKB">
        <authorList>
            <consortium name="Ensembl"/>
        </authorList>
    </citation>
    <scope>IDENTIFICATION</scope>
</reference>
<dbReference type="Ensembl" id="ENSSANT00000043712.1">
    <property type="protein sequence ID" value="ENSSANP00000041061.1"/>
    <property type="gene ID" value="ENSSANG00000018812.1"/>
</dbReference>
<dbReference type="SUPFAM" id="SSF48371">
    <property type="entry name" value="ARM repeat"/>
    <property type="match status" value="1"/>
</dbReference>
<sequence length="1176" mass="130744">MAAGNVNPFNVSDSEEEAEQRQDDADTERSPSDEAQGHSLGPFSPPAYSEPAVLLSSNRTSPSVDGIPASAAAVAGIGGGGAETRVSLDAIAAQLLRDQYILTALELHTELLEAGRELPRLRDYFSNPGNFERQSGTPPACKEQGVGPGGPLNRAGSISTLDSLDFARYSDDGNRESDEKVAVLEFELRKAKETIQALRANLTQAAECEIPSQERKNYKSSPEIQEPIRTLEKRALNFLVNEYLLKNEYKLTSITFSDENDDQDFELWDDVGLNIPKPPDLLQLYRNCGNSLPLHRDTVDVAVNVDPNDLPGDCFTQEPVQQTEAVQQQEVVQELEYQISLLNSEKQSLAEQIKKLQSDVQALQRNVSSEPTSAVKLIQSKEDTPCGKPPLDNGQYLDIRGVTEMDSSSDANTTKTSTTTTATTDCTESTTTATQPYSKLKSQQGKTSVQFDQPNRKLSPVFHQALLSFCRMSADSRLGSEVSRIADSEQSVMLMLGRCLPHIVPNVLLAKRERMVVHLCQELIPLILCTACLHPEPKERDQLLHILFNLIKRPDDEQRQMILTGCVAFARHVGPTRVEAELLPQCWEQINHKYPERRLLVAEACGALAPYLPKEIRSSLVLSMLQQMLAEDKADMVREAVVKSLGIIMGYIDDPDKYFQGFELMLLSLGDPSERVVSATHQVFIPAFAAWCTELGNLQSQLIPSLLTRIEKLLKQGEYGLDEHKLHMYLSALQSLIPSLFAVLLQNAPFTSRAKLQGDVPPIEVTRFPRPVSPLQDVATIVGSREQLAVLLQLYDHQLQHEGTTGWDSLLWVVNQFLPQLIDIVGRISVTSSTCVHEFSRFFWRLCRTFGKIFTNTKVGQVNTATVPIYATGVLTCYNQEEDRKLLVGFLEDVMTTLSLSHAPLDSLKASFVELGANPAYHELLLTVLWYGVVHTSALVRCTAARMFELVLRGMSEALIDKRVAPALITLCSGPEFSVRISTIPAFGTIMETVTQKELLERVKMQLASFLEDPQYQDQHSLHMEIIKTFGRVGPNAEPRFRDEFVLPHLHKLTLCNNQQTVESKRIDIATQLFEAYSALSCCFISEELMINHFLPGLRCLRTDMEQLSPEHEVILSSMIKECEIKVENKGIGEAQGSISIAASLVGEDAKTKFLSKMGQLTTSGAMLANVFQRKK</sequence>
<evidence type="ECO:0000256" key="2">
    <source>
        <dbReference type="SAM" id="MobiDB-lite"/>
    </source>
</evidence>
<dbReference type="PANTHER" id="PTHR32059">
    <property type="entry name" value="RAB11-BINDING PROTEIN RELCH"/>
    <property type="match status" value="1"/>
</dbReference>
<dbReference type="InterPro" id="IPR040362">
    <property type="entry name" value="RELCH"/>
</dbReference>
<dbReference type="GO" id="GO:0032367">
    <property type="term" value="P:intracellular cholesterol transport"/>
    <property type="evidence" value="ECO:0007669"/>
    <property type="project" value="InterPro"/>
</dbReference>
<dbReference type="AlphaFoldDB" id="A0A671N965"/>
<dbReference type="Proteomes" id="UP000472260">
    <property type="component" value="Unassembled WGS sequence"/>
</dbReference>
<feature type="coiled-coil region" evidence="1">
    <location>
        <begin position="174"/>
        <end position="208"/>
    </location>
</feature>
<name>A0A671N965_9TELE</name>
<dbReference type="GO" id="GO:0055037">
    <property type="term" value="C:recycling endosome"/>
    <property type="evidence" value="ECO:0007669"/>
    <property type="project" value="TreeGrafter"/>
</dbReference>
<dbReference type="InterPro" id="IPR006594">
    <property type="entry name" value="LisH"/>
</dbReference>
<accession>A0A671N965</accession>
<evidence type="ECO:0000256" key="1">
    <source>
        <dbReference type="SAM" id="Coils"/>
    </source>
</evidence>
<keyword evidence="4" id="KW-1185">Reference proteome</keyword>
<reference evidence="3" key="2">
    <citation type="submission" date="2025-09" db="UniProtKB">
        <authorList>
            <consortium name="Ensembl"/>
        </authorList>
    </citation>
    <scope>IDENTIFICATION</scope>
</reference>
<dbReference type="GO" id="GO:0005802">
    <property type="term" value="C:trans-Golgi network"/>
    <property type="evidence" value="ECO:0007669"/>
    <property type="project" value="InterPro"/>
</dbReference>
<gene>
    <name evidence="3" type="primary">relch</name>
</gene>
<protein>
    <submittedName>
        <fullName evidence="3">Uncharacterized protein</fullName>
    </submittedName>
</protein>
<feature type="region of interest" description="Disordered" evidence="2">
    <location>
        <begin position="126"/>
        <end position="157"/>
    </location>
</feature>
<keyword evidence="1" id="KW-0175">Coiled coil</keyword>
<evidence type="ECO:0000313" key="3">
    <source>
        <dbReference type="Ensembl" id="ENSSANP00000041061.1"/>
    </source>
</evidence>
<dbReference type="InterPro" id="IPR011989">
    <property type="entry name" value="ARM-like"/>
</dbReference>
<proteinExistence type="predicted"/>
<dbReference type="Gene3D" id="1.25.10.10">
    <property type="entry name" value="Leucine-rich Repeat Variant"/>
    <property type="match status" value="2"/>
</dbReference>
<feature type="compositionally biased region" description="Polar residues" evidence="2">
    <location>
        <begin position="127"/>
        <end position="137"/>
    </location>
</feature>
<feature type="compositionally biased region" description="Basic and acidic residues" evidence="2">
    <location>
        <begin position="19"/>
        <end position="36"/>
    </location>
</feature>
<dbReference type="PANTHER" id="PTHR32059:SF0">
    <property type="entry name" value="RAB11-BINDING PROTEIN RELCH"/>
    <property type="match status" value="1"/>
</dbReference>
<organism evidence="3 4">
    <name type="scientific">Sinocyclocheilus anshuiensis</name>
    <dbReference type="NCBI Taxonomy" id="1608454"/>
    <lineage>
        <taxon>Eukaryota</taxon>
        <taxon>Metazoa</taxon>
        <taxon>Chordata</taxon>
        <taxon>Craniata</taxon>
        <taxon>Vertebrata</taxon>
        <taxon>Euteleostomi</taxon>
        <taxon>Actinopterygii</taxon>
        <taxon>Neopterygii</taxon>
        <taxon>Teleostei</taxon>
        <taxon>Ostariophysi</taxon>
        <taxon>Cypriniformes</taxon>
        <taxon>Cyprinidae</taxon>
        <taxon>Cyprininae</taxon>
        <taxon>Sinocyclocheilus</taxon>
    </lineage>
</organism>
<evidence type="ECO:0000313" key="4">
    <source>
        <dbReference type="Proteomes" id="UP000472260"/>
    </source>
</evidence>
<feature type="region of interest" description="Disordered" evidence="2">
    <location>
        <begin position="1"/>
        <end position="64"/>
    </location>
</feature>